<organism evidence="1">
    <name type="scientific">viral metagenome</name>
    <dbReference type="NCBI Taxonomy" id="1070528"/>
    <lineage>
        <taxon>unclassified sequences</taxon>
        <taxon>metagenomes</taxon>
        <taxon>organismal metagenomes</taxon>
    </lineage>
</organism>
<protein>
    <submittedName>
        <fullName evidence="1">Uncharacterized protein</fullName>
    </submittedName>
</protein>
<accession>A0A6M3LAU4</accession>
<sequence length="482" mass="51140">MGINLIPKRKIRINTPQDIKVTEALLAHQKSMDVTAYGGMIDATPIEDVLLRPISSGWAYDHENAKVVHGATGAVVGTTNLQVLTNKTFTSPVLNNPVINGNLLSGTADTTDIGSASAEIANIYLGDAGSLYFGLGQEVRLQKVSYDYGGGVTQIWLKLFAGAAPLTYWDSAETRWGGYPPFLEHTQTYAAISVYGDMIFGDYCAHGGDGHGVQVAKRLIPTSFSETLPTRLYGNSEINTDKLSTLLTVIAASGQKTVVVAGSTHFTQGMPVTISDDFNTENNIVQQVVWGTPGTLVMRTNLANTYTVADNAKVESGTISGGLIALYQDGTGVVNSGRVEITAYGQGTDSDANSILFKARSGVNTVGTYAKINSSGLNMLNNGINQISQLGYNVATGYLSAGNSDGWLTIIRARDTGVGLLEIGRLVGAADPYFQIFPLLLKPVATGSLPGTPLEGMLVYDDTTNKLKVYNGSNWETVNSAV</sequence>
<reference evidence="1" key="1">
    <citation type="submission" date="2020-03" db="EMBL/GenBank/DDBJ databases">
        <title>The deep terrestrial virosphere.</title>
        <authorList>
            <person name="Holmfeldt K."/>
            <person name="Nilsson E."/>
            <person name="Simone D."/>
            <person name="Lopez-Fernandez M."/>
            <person name="Wu X."/>
            <person name="de Brujin I."/>
            <person name="Lundin D."/>
            <person name="Andersson A."/>
            <person name="Bertilsson S."/>
            <person name="Dopson M."/>
        </authorList>
    </citation>
    <scope>NUCLEOTIDE SEQUENCE</scope>
    <source>
        <strain evidence="1">MM415B02425</strain>
    </source>
</reference>
<gene>
    <name evidence="1" type="ORF">MM415B02425_0007</name>
</gene>
<evidence type="ECO:0000313" key="1">
    <source>
        <dbReference type="EMBL" id="QJA90208.1"/>
    </source>
</evidence>
<dbReference type="EMBL" id="MT142897">
    <property type="protein sequence ID" value="QJA90208.1"/>
    <property type="molecule type" value="Genomic_DNA"/>
</dbReference>
<proteinExistence type="predicted"/>
<dbReference type="AlphaFoldDB" id="A0A6M3LAU4"/>
<name>A0A6M3LAU4_9ZZZZ</name>